<proteinExistence type="predicted"/>
<dbReference type="RefSeq" id="WP_115119764.1">
    <property type="nucleotide sequence ID" value="NZ_CAUJPL010000021.1"/>
</dbReference>
<evidence type="ECO:0000256" key="2">
    <source>
        <dbReference type="SAM" id="Phobius"/>
    </source>
</evidence>
<protein>
    <submittedName>
        <fullName evidence="3">Integral membrane protein</fullName>
    </submittedName>
</protein>
<evidence type="ECO:0000256" key="1">
    <source>
        <dbReference type="SAM" id="MobiDB-lite"/>
    </source>
</evidence>
<gene>
    <name evidence="3" type="ORF">NCTC10616_01598</name>
</gene>
<feature type="region of interest" description="Disordered" evidence="1">
    <location>
        <begin position="59"/>
        <end position="80"/>
    </location>
</feature>
<keyword evidence="2" id="KW-0812">Transmembrane</keyword>
<reference evidence="3 4" key="1">
    <citation type="submission" date="2018-06" db="EMBL/GenBank/DDBJ databases">
        <authorList>
            <consortium name="Pathogen Informatics"/>
            <person name="Doyle S."/>
        </authorList>
    </citation>
    <scope>NUCLEOTIDE SEQUENCE [LARGE SCALE GENOMIC DNA]</scope>
    <source>
        <strain evidence="3 4">NCTC10616</strain>
    </source>
</reference>
<feature type="transmembrane region" description="Helical" evidence="2">
    <location>
        <begin position="29"/>
        <end position="47"/>
    </location>
</feature>
<keyword evidence="2" id="KW-0472">Membrane</keyword>
<dbReference type="EMBL" id="UGRO01000002">
    <property type="protein sequence ID" value="SUA17892.1"/>
    <property type="molecule type" value="Genomic_DNA"/>
</dbReference>
<organism evidence="3 4">
    <name type="scientific">Neisseria lactamica</name>
    <dbReference type="NCBI Taxonomy" id="486"/>
    <lineage>
        <taxon>Bacteria</taxon>
        <taxon>Pseudomonadati</taxon>
        <taxon>Pseudomonadota</taxon>
        <taxon>Betaproteobacteria</taxon>
        <taxon>Neisseriales</taxon>
        <taxon>Neisseriaceae</taxon>
        <taxon>Neisseria</taxon>
    </lineage>
</organism>
<accession>A0A378VNP4</accession>
<evidence type="ECO:0000313" key="3">
    <source>
        <dbReference type="EMBL" id="SUA17892.1"/>
    </source>
</evidence>
<dbReference type="Proteomes" id="UP000254193">
    <property type="component" value="Unassembled WGS sequence"/>
</dbReference>
<evidence type="ECO:0000313" key="4">
    <source>
        <dbReference type="Proteomes" id="UP000254193"/>
    </source>
</evidence>
<name>A0A378VNP4_NEILA</name>
<keyword evidence="4" id="KW-1185">Reference proteome</keyword>
<sequence>MWHIVAIGYLFVAVMYSAAQPSIARALIYLVFWAVLPTVFTVFAITVRRRNRLMKRQEQAEFEAARPKAVQADEKQDGKG</sequence>
<dbReference type="AlphaFoldDB" id="A0A378VNP4"/>
<keyword evidence="2" id="KW-1133">Transmembrane helix</keyword>